<evidence type="ECO:0000313" key="2">
    <source>
        <dbReference type="EMBL" id="RFU95558.1"/>
    </source>
</evidence>
<dbReference type="RefSeq" id="WP_117329506.1">
    <property type="nucleotide sequence ID" value="NZ_QUWK01000003.1"/>
</dbReference>
<feature type="signal peptide" evidence="1">
    <location>
        <begin position="1"/>
        <end position="20"/>
    </location>
</feature>
<evidence type="ECO:0000313" key="3">
    <source>
        <dbReference type="Proteomes" id="UP000264002"/>
    </source>
</evidence>
<proteinExistence type="predicted"/>
<name>A0A372MJK5_9SPIR</name>
<accession>A0A372MJK5</accession>
<reference evidence="3" key="1">
    <citation type="submission" date="2018-08" db="EMBL/GenBank/DDBJ databases">
        <authorList>
            <person name="Grouzdev D.S."/>
            <person name="Krutkina M.S."/>
        </authorList>
    </citation>
    <scope>NUCLEOTIDE SEQUENCE [LARGE SCALE GENOMIC DNA]</scope>
    <source>
        <strain evidence="3">4-11</strain>
    </source>
</reference>
<gene>
    <name evidence="2" type="ORF">DYP60_03535</name>
</gene>
<dbReference type="EMBL" id="QUWK01000003">
    <property type="protein sequence ID" value="RFU95558.1"/>
    <property type="molecule type" value="Genomic_DNA"/>
</dbReference>
<organism evidence="2 3">
    <name type="scientific">Sphaerochaeta halotolerans</name>
    <dbReference type="NCBI Taxonomy" id="2293840"/>
    <lineage>
        <taxon>Bacteria</taxon>
        <taxon>Pseudomonadati</taxon>
        <taxon>Spirochaetota</taxon>
        <taxon>Spirochaetia</taxon>
        <taxon>Spirochaetales</taxon>
        <taxon>Sphaerochaetaceae</taxon>
        <taxon>Sphaerochaeta</taxon>
    </lineage>
</organism>
<protein>
    <submittedName>
        <fullName evidence="2">Uncharacterized protein</fullName>
    </submittedName>
</protein>
<dbReference type="AlphaFoldDB" id="A0A372MJK5"/>
<reference evidence="2 3" key="2">
    <citation type="submission" date="2018-09" db="EMBL/GenBank/DDBJ databases">
        <title>Genome of Sphaerochaeta halotolerans strain 4-11.</title>
        <authorList>
            <person name="Nazina T.N."/>
            <person name="Sokolova D.S."/>
        </authorList>
    </citation>
    <scope>NUCLEOTIDE SEQUENCE [LARGE SCALE GENOMIC DNA]</scope>
    <source>
        <strain evidence="2 3">4-11</strain>
    </source>
</reference>
<keyword evidence="3" id="KW-1185">Reference proteome</keyword>
<comment type="caution">
    <text evidence="2">The sequence shown here is derived from an EMBL/GenBank/DDBJ whole genome shotgun (WGS) entry which is preliminary data.</text>
</comment>
<evidence type="ECO:0000256" key="1">
    <source>
        <dbReference type="SAM" id="SignalP"/>
    </source>
</evidence>
<feature type="chain" id="PRO_5016835689" evidence="1">
    <location>
        <begin position="21"/>
        <end position="368"/>
    </location>
</feature>
<dbReference type="Proteomes" id="UP000264002">
    <property type="component" value="Unassembled WGS sequence"/>
</dbReference>
<sequence>MVKKSLFLSLLLSIALTLSAAENPVVEMQLLNTINYTPATEQWSQTMAPAMSLSISSGRSGNVQGEVVLKTPNVNLLTTAPAPAIYDDILHKAYFKARFPSFRLTAGKTRLSWGDGMLFNAGDVLYGSNDTSVTLTQAELRSETGLLVSLNYPLGFFSFAEVTVLPSPDNQIEHMGGGARIYTTVQDTKVEAGYLTSYESERLHKPYISLQGNIGPDWYLSSSVAIPQRGDIGEETLDSLVITGGLYHIQYLKNLSLRLEFLTRPAGNWKAESQSDDDCPLLLYQELVYTPSSSLSWSLRTIISVMDLSLNATLGVNWAVLEGFSLLGFLSSPFGEENDLFSWKGKVPSPYGPTDARIALTLGASWIF</sequence>
<keyword evidence="1" id="KW-0732">Signal</keyword>